<feature type="compositionally biased region" description="Low complexity" evidence="1">
    <location>
        <begin position="207"/>
        <end position="216"/>
    </location>
</feature>
<reference evidence="2 4" key="1">
    <citation type="submission" date="2015-02" db="EMBL/GenBank/DDBJ databases">
        <authorList>
            <person name="Chooi Y.-H."/>
        </authorList>
    </citation>
    <scope>NUCLEOTIDE SEQUENCE [LARGE SCALE GENOMIC DNA]</scope>
    <source>
        <strain evidence="2">E3</strain>
    </source>
</reference>
<dbReference type="Proteomes" id="UP000290189">
    <property type="component" value="Unassembled WGS sequence"/>
</dbReference>
<sequence>MIATNVRPIRSPGLQRARWVGHFFGTMPQQSTAPTWARPNDRKWCNVCKIFIDGKPSKVREHEAAGRHTRNMRLQMKAMRQREVNERVNGGRSELDAIERAAMQQLVKDRAEGFITDGTLYRSAEAMSRAPSRAPPRSDSSRVAQPRPVPASHAQGDDSVPVYYAPAEPSTVVVDEATGIGQWESVPVSESSAAHEQAADDDKEPAQQEPAQSQQQRRGRHHAVDVDDFTINDSLEQMANDYGLTELQRQRPGGQSDVKGNDPTPSEPWRPGPDSGGGRVVFKKRRKA</sequence>
<evidence type="ECO:0000313" key="5">
    <source>
        <dbReference type="Proteomes" id="UP000290189"/>
    </source>
</evidence>
<proteinExistence type="predicted"/>
<name>A0A0G4IVA0_PLABS</name>
<geneLocation type="mitochondrion" evidence="3"/>
<feature type="compositionally biased region" description="Basic and acidic residues" evidence="1">
    <location>
        <begin position="197"/>
        <end position="206"/>
    </location>
</feature>
<evidence type="ECO:0000313" key="4">
    <source>
        <dbReference type="Proteomes" id="UP000039324"/>
    </source>
</evidence>
<evidence type="ECO:0008006" key="6">
    <source>
        <dbReference type="Google" id="ProtNLM"/>
    </source>
</evidence>
<keyword evidence="3" id="KW-0496">Mitochondrion</keyword>
<gene>
    <name evidence="2" type="ORF">PBRA_001112</name>
    <name evidence="3" type="ORF">PLBR_LOCUS4432</name>
</gene>
<dbReference type="EMBL" id="OVEO01000007">
    <property type="protein sequence ID" value="SPQ97217.1"/>
    <property type="molecule type" value="Genomic_DNA"/>
</dbReference>
<accession>A0A0G4IVA0</accession>
<reference evidence="3 5" key="2">
    <citation type="submission" date="2018-03" db="EMBL/GenBank/DDBJ databases">
        <authorList>
            <person name="Fogelqvist J."/>
        </authorList>
    </citation>
    <scope>NUCLEOTIDE SEQUENCE [LARGE SCALE GENOMIC DNA]</scope>
</reference>
<feature type="compositionally biased region" description="Low complexity" evidence="1">
    <location>
        <begin position="125"/>
        <end position="144"/>
    </location>
</feature>
<evidence type="ECO:0000256" key="1">
    <source>
        <dbReference type="SAM" id="MobiDB-lite"/>
    </source>
</evidence>
<organism evidence="2 4">
    <name type="scientific">Plasmodiophora brassicae</name>
    <name type="common">Clubroot disease agent</name>
    <dbReference type="NCBI Taxonomy" id="37360"/>
    <lineage>
        <taxon>Eukaryota</taxon>
        <taxon>Sar</taxon>
        <taxon>Rhizaria</taxon>
        <taxon>Endomyxa</taxon>
        <taxon>Phytomyxea</taxon>
        <taxon>Plasmodiophorida</taxon>
        <taxon>Plasmodiophoridae</taxon>
        <taxon>Plasmodiophora</taxon>
    </lineage>
</organism>
<feature type="region of interest" description="Disordered" evidence="1">
    <location>
        <begin position="186"/>
        <end position="288"/>
    </location>
</feature>
<evidence type="ECO:0000313" key="2">
    <source>
        <dbReference type="EMBL" id="CEO99205.1"/>
    </source>
</evidence>
<dbReference type="Proteomes" id="UP000039324">
    <property type="component" value="Unassembled WGS sequence"/>
</dbReference>
<dbReference type="AlphaFoldDB" id="A0A0G4IVA0"/>
<protein>
    <recommendedName>
        <fullName evidence="6">U1-type domain-containing protein</fullName>
    </recommendedName>
</protein>
<evidence type="ECO:0000313" key="3">
    <source>
        <dbReference type="EMBL" id="SPQ97217.1"/>
    </source>
</evidence>
<feature type="region of interest" description="Disordered" evidence="1">
    <location>
        <begin position="125"/>
        <end position="163"/>
    </location>
</feature>
<dbReference type="OrthoDB" id="191651at2759"/>
<dbReference type="EMBL" id="CDSF01000090">
    <property type="protein sequence ID" value="CEO99205.1"/>
    <property type="molecule type" value="Genomic_DNA"/>
</dbReference>
<keyword evidence="4" id="KW-1185">Reference proteome</keyword>